<feature type="non-terminal residue" evidence="1">
    <location>
        <position position="171"/>
    </location>
</feature>
<sequence length="171" mass="18384">MAAPTGIEKEIYHSPAKTAGKCRVKIRLDRPIMSATISEDFDDSSIDTDLWSTWTKPDTSITEAGTVVTLASTAETNAFPIMQTLPGKSFPYDLSIGWDLEVTLRFPTTTGFGVFFLVGDLKNAKAILAIKNNTDDGCTVELPDGTNKRTISSPGSAFKVKLSYTPIAGAT</sequence>
<reference evidence="1" key="1">
    <citation type="journal article" date="2015" name="Nature">
        <title>Complex archaea that bridge the gap between prokaryotes and eukaryotes.</title>
        <authorList>
            <person name="Spang A."/>
            <person name="Saw J.H."/>
            <person name="Jorgensen S.L."/>
            <person name="Zaremba-Niedzwiedzka K."/>
            <person name="Martijn J."/>
            <person name="Lind A.E."/>
            <person name="van Eijk R."/>
            <person name="Schleper C."/>
            <person name="Guy L."/>
            <person name="Ettema T.J."/>
        </authorList>
    </citation>
    <scope>NUCLEOTIDE SEQUENCE</scope>
</reference>
<evidence type="ECO:0000313" key="1">
    <source>
        <dbReference type="EMBL" id="KKK72198.1"/>
    </source>
</evidence>
<proteinExistence type="predicted"/>
<protein>
    <submittedName>
        <fullName evidence="1">Uncharacterized protein</fullName>
    </submittedName>
</protein>
<dbReference type="AlphaFoldDB" id="A0A0F8XTC8"/>
<gene>
    <name evidence="1" type="ORF">LCGC14_2906310</name>
</gene>
<name>A0A0F8XTC8_9ZZZZ</name>
<dbReference type="EMBL" id="LAZR01057370">
    <property type="protein sequence ID" value="KKK72198.1"/>
    <property type="molecule type" value="Genomic_DNA"/>
</dbReference>
<organism evidence="1">
    <name type="scientific">marine sediment metagenome</name>
    <dbReference type="NCBI Taxonomy" id="412755"/>
    <lineage>
        <taxon>unclassified sequences</taxon>
        <taxon>metagenomes</taxon>
        <taxon>ecological metagenomes</taxon>
    </lineage>
</organism>
<comment type="caution">
    <text evidence="1">The sequence shown here is derived from an EMBL/GenBank/DDBJ whole genome shotgun (WGS) entry which is preliminary data.</text>
</comment>
<accession>A0A0F8XTC8</accession>